<comment type="caution">
    <text evidence="1">The sequence shown here is derived from an EMBL/GenBank/DDBJ whole genome shotgun (WGS) entry which is preliminary data.</text>
</comment>
<reference evidence="1 2" key="1">
    <citation type="journal article" date="2022" name="DNA Res.">
        <title>Chromosomal-level genome assembly of the orchid tree Bauhinia variegata (Leguminosae; Cercidoideae) supports the allotetraploid origin hypothesis of Bauhinia.</title>
        <authorList>
            <person name="Zhong Y."/>
            <person name="Chen Y."/>
            <person name="Zheng D."/>
            <person name="Pang J."/>
            <person name="Liu Y."/>
            <person name="Luo S."/>
            <person name="Meng S."/>
            <person name="Qian L."/>
            <person name="Wei D."/>
            <person name="Dai S."/>
            <person name="Zhou R."/>
        </authorList>
    </citation>
    <scope>NUCLEOTIDE SEQUENCE [LARGE SCALE GENOMIC DNA]</scope>
    <source>
        <strain evidence="1">BV-YZ2020</strain>
    </source>
</reference>
<dbReference type="EMBL" id="CM039430">
    <property type="protein sequence ID" value="KAI4345419.1"/>
    <property type="molecule type" value="Genomic_DNA"/>
</dbReference>
<evidence type="ECO:0000313" key="2">
    <source>
        <dbReference type="Proteomes" id="UP000828941"/>
    </source>
</evidence>
<sequence length="166" mass="18505">MAAPPHTVSKKAKSRRALRSLTTGVAVPFALSLAIITLFGSGHKYHRLAKPFWFPPLWFVHLATLSSSLSMGLAAWLVWADGGFHGDSDALPLYVAQVSLSIVWHPLVLVMRAYWVAFVFCLAHLGTLYLCYDRFKKVNPFARDLAKPCLAWVAYLTFVTLKLMAL</sequence>
<organism evidence="1 2">
    <name type="scientific">Bauhinia variegata</name>
    <name type="common">Purple orchid tree</name>
    <name type="synonym">Phanera variegata</name>
    <dbReference type="NCBI Taxonomy" id="167791"/>
    <lineage>
        <taxon>Eukaryota</taxon>
        <taxon>Viridiplantae</taxon>
        <taxon>Streptophyta</taxon>
        <taxon>Embryophyta</taxon>
        <taxon>Tracheophyta</taxon>
        <taxon>Spermatophyta</taxon>
        <taxon>Magnoliopsida</taxon>
        <taxon>eudicotyledons</taxon>
        <taxon>Gunneridae</taxon>
        <taxon>Pentapetalae</taxon>
        <taxon>rosids</taxon>
        <taxon>fabids</taxon>
        <taxon>Fabales</taxon>
        <taxon>Fabaceae</taxon>
        <taxon>Cercidoideae</taxon>
        <taxon>Cercideae</taxon>
        <taxon>Bauhiniinae</taxon>
        <taxon>Bauhinia</taxon>
    </lineage>
</organism>
<keyword evidence="2" id="KW-1185">Reference proteome</keyword>
<dbReference type="Proteomes" id="UP000828941">
    <property type="component" value="Chromosome 5"/>
</dbReference>
<protein>
    <submittedName>
        <fullName evidence="1">Uncharacterized protein</fullName>
    </submittedName>
</protein>
<evidence type="ECO:0000313" key="1">
    <source>
        <dbReference type="EMBL" id="KAI4345419.1"/>
    </source>
</evidence>
<name>A0ACB9P9D5_BAUVA</name>
<proteinExistence type="predicted"/>
<gene>
    <name evidence="1" type="ORF">L6164_012545</name>
</gene>
<accession>A0ACB9P9D5</accession>